<dbReference type="Proteomes" id="UP000783588">
    <property type="component" value="Unassembled WGS sequence"/>
</dbReference>
<keyword evidence="2" id="KW-1185">Reference proteome</keyword>
<reference evidence="1 2" key="1">
    <citation type="submission" date="2021-06" db="EMBL/GenBank/DDBJ databases">
        <authorList>
            <person name="Sun Q."/>
            <person name="Li D."/>
        </authorList>
    </citation>
    <scope>NUCLEOTIDE SEQUENCE [LARGE SCALE GENOMIC DNA]</scope>
    <source>
        <strain evidence="1 2">MSJd-7</strain>
    </source>
</reference>
<evidence type="ECO:0000313" key="1">
    <source>
        <dbReference type="EMBL" id="MBU5490950.1"/>
    </source>
</evidence>
<dbReference type="RefSeq" id="WP_216470665.1">
    <property type="nucleotide sequence ID" value="NZ_JAHLQI010000005.1"/>
</dbReference>
<proteinExistence type="predicted"/>
<dbReference type="InterPro" id="IPR023860">
    <property type="entry name" value="FeFe-hyd_TM1266"/>
</dbReference>
<accession>A0ABS6ETD2</accession>
<protein>
    <submittedName>
        <fullName evidence="1">Iron-only hydrogenase system regulator</fullName>
    </submittedName>
</protein>
<dbReference type="Pfam" id="PF21699">
    <property type="entry name" value="TM1266-like"/>
    <property type="match status" value="1"/>
</dbReference>
<name>A0ABS6ETD2_9FIRM</name>
<comment type="caution">
    <text evidence="1">The sequence shown here is derived from an EMBL/GenBank/DDBJ whole genome shotgun (WGS) entry which is preliminary data.</text>
</comment>
<sequence>MEETRVAILAIVVESPEHIDQLNEILHEYRDYIIGRMGLPYEKRHISLISVAVDAPASIVSAMSGKIGMLDGVTAKSVYSKL</sequence>
<organism evidence="1 2">
    <name type="scientific">Butyricicoccus intestinisimiae</name>
    <dbReference type="NCBI Taxonomy" id="2841509"/>
    <lineage>
        <taxon>Bacteria</taxon>
        <taxon>Bacillati</taxon>
        <taxon>Bacillota</taxon>
        <taxon>Clostridia</taxon>
        <taxon>Eubacteriales</taxon>
        <taxon>Butyricicoccaceae</taxon>
        <taxon>Butyricicoccus</taxon>
    </lineage>
</organism>
<evidence type="ECO:0000313" key="2">
    <source>
        <dbReference type="Proteomes" id="UP000783588"/>
    </source>
</evidence>
<gene>
    <name evidence="1" type="ORF">KQI75_10030</name>
</gene>
<dbReference type="NCBIfam" id="TIGR03959">
    <property type="entry name" value="hyd_TM1266"/>
    <property type="match status" value="1"/>
</dbReference>
<dbReference type="EMBL" id="JAHLQI010000005">
    <property type="protein sequence ID" value="MBU5490950.1"/>
    <property type="molecule type" value="Genomic_DNA"/>
</dbReference>